<keyword evidence="6" id="KW-0239">DNA-directed DNA polymerase</keyword>
<dbReference type="EMBL" id="JADPIE010000001">
    <property type="protein sequence ID" value="MBF8436003.1"/>
    <property type="molecule type" value="Genomic_DNA"/>
</dbReference>
<evidence type="ECO:0000313" key="11">
    <source>
        <dbReference type="EMBL" id="MBF8436003.1"/>
    </source>
</evidence>
<dbReference type="AlphaFoldDB" id="A0A931F7Z3"/>
<evidence type="ECO:0000256" key="2">
    <source>
        <dbReference type="ARBA" id="ARBA00017703"/>
    </source>
</evidence>
<dbReference type="GO" id="GO:0009360">
    <property type="term" value="C:DNA polymerase III complex"/>
    <property type="evidence" value="ECO:0007669"/>
    <property type="project" value="InterPro"/>
</dbReference>
<dbReference type="PANTHER" id="PTHR34388">
    <property type="entry name" value="DNA POLYMERASE III SUBUNIT DELTA"/>
    <property type="match status" value="1"/>
</dbReference>
<dbReference type="Proteomes" id="UP000621436">
    <property type="component" value="Unassembled WGS sequence"/>
</dbReference>
<feature type="domain" description="DNA polymerase III delta subunit-like C-terminal" evidence="10">
    <location>
        <begin position="204"/>
        <end position="326"/>
    </location>
</feature>
<keyword evidence="12" id="KW-1185">Reference proteome</keyword>
<evidence type="ECO:0000256" key="7">
    <source>
        <dbReference type="ARBA" id="ARBA00034754"/>
    </source>
</evidence>
<sequence>MAESLNSFYLLAGEESYLIREKLNNIEEEIKKAGIEEIHRERIDDQAENFLQNLIQAVQTISLMTEYKLVIVECEELFASKNKYDRKIIDLFSKDLEKITVVFLLNSSPDKRIKIYKEFKKYGKFFEFKRPKYRDLDNWIRKKFKESSKTVDNRLVKYLEYLFDNRLEALDKEIEKIITLNYEKDKIGLKDSYQILSRDGLMAENIIFNMIDNWMAGKKNEALKEYRELIKDGQSPIYILIMIHRQLELLIKTKELKEKKRLNHKKIAKEINEHPYPVKKVYQQCGKVSFLKLELFMEKLWEVNYNIVTGQGGKPEELVEEFLLKFNP</sequence>
<gene>
    <name evidence="11" type="primary">holA</name>
    <name evidence="11" type="ORF">I0Q91_02825</name>
</gene>
<dbReference type="SUPFAM" id="SSF48019">
    <property type="entry name" value="post-AAA+ oligomerization domain-like"/>
    <property type="match status" value="1"/>
</dbReference>
<evidence type="ECO:0000256" key="1">
    <source>
        <dbReference type="ARBA" id="ARBA00012417"/>
    </source>
</evidence>
<organism evidence="11 12">
    <name type="scientific">Halonatronomonas betaini</name>
    <dbReference type="NCBI Taxonomy" id="2778430"/>
    <lineage>
        <taxon>Bacteria</taxon>
        <taxon>Bacillati</taxon>
        <taxon>Bacillota</taxon>
        <taxon>Clostridia</taxon>
        <taxon>Halanaerobiales</taxon>
        <taxon>Halarsenatibacteraceae</taxon>
        <taxon>Halonatronomonas</taxon>
    </lineage>
</organism>
<name>A0A931F7Z3_9FIRM</name>
<dbReference type="Gene3D" id="1.10.8.60">
    <property type="match status" value="1"/>
</dbReference>
<evidence type="ECO:0000256" key="8">
    <source>
        <dbReference type="ARBA" id="ARBA00049244"/>
    </source>
</evidence>
<dbReference type="RefSeq" id="WP_270452745.1">
    <property type="nucleotide sequence ID" value="NZ_JADPIE010000001.1"/>
</dbReference>
<evidence type="ECO:0000256" key="3">
    <source>
        <dbReference type="ARBA" id="ARBA00022679"/>
    </source>
</evidence>
<dbReference type="Pfam" id="PF21694">
    <property type="entry name" value="DNA_pol3_delta_C"/>
    <property type="match status" value="1"/>
</dbReference>
<keyword evidence="5" id="KW-0235">DNA replication</keyword>
<evidence type="ECO:0000256" key="6">
    <source>
        <dbReference type="ARBA" id="ARBA00022932"/>
    </source>
</evidence>
<dbReference type="Gene3D" id="3.40.50.300">
    <property type="entry name" value="P-loop containing nucleotide triphosphate hydrolases"/>
    <property type="match status" value="1"/>
</dbReference>
<dbReference type="InterPro" id="IPR005790">
    <property type="entry name" value="DNA_polIII_delta"/>
</dbReference>
<dbReference type="InterPro" id="IPR027417">
    <property type="entry name" value="P-loop_NTPase"/>
</dbReference>
<evidence type="ECO:0000259" key="10">
    <source>
        <dbReference type="Pfam" id="PF21694"/>
    </source>
</evidence>
<dbReference type="InterPro" id="IPR008921">
    <property type="entry name" value="DNA_pol3_clamp-load_cplx_C"/>
</dbReference>
<dbReference type="Pfam" id="PF06144">
    <property type="entry name" value="DNA_pol3_delta"/>
    <property type="match status" value="1"/>
</dbReference>
<accession>A0A931F7Z3</accession>
<comment type="similarity">
    <text evidence="7">Belongs to the DNA polymerase HolA subunit family.</text>
</comment>
<dbReference type="SUPFAM" id="SSF52540">
    <property type="entry name" value="P-loop containing nucleoside triphosphate hydrolases"/>
    <property type="match status" value="1"/>
</dbReference>
<dbReference type="InterPro" id="IPR048466">
    <property type="entry name" value="DNA_pol3_delta-like_C"/>
</dbReference>
<keyword evidence="4 11" id="KW-0548">Nucleotidyltransferase</keyword>
<comment type="catalytic activity">
    <reaction evidence="8">
        <text>DNA(n) + a 2'-deoxyribonucleoside 5'-triphosphate = DNA(n+1) + diphosphate</text>
        <dbReference type="Rhea" id="RHEA:22508"/>
        <dbReference type="Rhea" id="RHEA-COMP:17339"/>
        <dbReference type="Rhea" id="RHEA-COMP:17340"/>
        <dbReference type="ChEBI" id="CHEBI:33019"/>
        <dbReference type="ChEBI" id="CHEBI:61560"/>
        <dbReference type="ChEBI" id="CHEBI:173112"/>
        <dbReference type="EC" id="2.7.7.7"/>
    </reaction>
</comment>
<comment type="caution">
    <text evidence="11">The sequence shown here is derived from an EMBL/GenBank/DDBJ whole genome shotgun (WGS) entry which is preliminary data.</text>
</comment>
<dbReference type="GO" id="GO:0003887">
    <property type="term" value="F:DNA-directed DNA polymerase activity"/>
    <property type="evidence" value="ECO:0007669"/>
    <property type="project" value="UniProtKB-KW"/>
</dbReference>
<dbReference type="GO" id="GO:0006261">
    <property type="term" value="P:DNA-templated DNA replication"/>
    <property type="evidence" value="ECO:0007669"/>
    <property type="project" value="TreeGrafter"/>
</dbReference>
<dbReference type="PANTHER" id="PTHR34388:SF1">
    <property type="entry name" value="DNA POLYMERASE III SUBUNIT DELTA"/>
    <property type="match status" value="1"/>
</dbReference>
<reference evidence="11" key="1">
    <citation type="submission" date="2020-11" db="EMBL/GenBank/DDBJ databases">
        <title>Halonatronomonas betainensis gen. nov., sp. nov. a novel haloalkaliphilic representative of the family Halanaerobiacae capable of betaine degradation.</title>
        <authorList>
            <person name="Boltyanskaya Y."/>
            <person name="Kevbrin V."/>
            <person name="Detkova E."/>
            <person name="Grouzdev D.S."/>
            <person name="Koziaeva V."/>
            <person name="Zhilina T."/>
        </authorList>
    </citation>
    <scope>NUCLEOTIDE SEQUENCE</scope>
    <source>
        <strain evidence="11">Z-7014</strain>
    </source>
</reference>
<dbReference type="NCBIfam" id="TIGR01128">
    <property type="entry name" value="holA"/>
    <property type="match status" value="1"/>
</dbReference>
<dbReference type="GO" id="GO:0003677">
    <property type="term" value="F:DNA binding"/>
    <property type="evidence" value="ECO:0007669"/>
    <property type="project" value="InterPro"/>
</dbReference>
<proteinExistence type="inferred from homology"/>
<keyword evidence="3 11" id="KW-0808">Transferase</keyword>
<feature type="domain" description="DNA polymerase III delta N-terminal" evidence="9">
    <location>
        <begin position="9"/>
        <end position="128"/>
    </location>
</feature>
<evidence type="ECO:0000313" key="12">
    <source>
        <dbReference type="Proteomes" id="UP000621436"/>
    </source>
</evidence>
<evidence type="ECO:0000256" key="5">
    <source>
        <dbReference type="ARBA" id="ARBA00022705"/>
    </source>
</evidence>
<dbReference type="Gene3D" id="1.20.272.10">
    <property type="match status" value="1"/>
</dbReference>
<evidence type="ECO:0000259" key="9">
    <source>
        <dbReference type="Pfam" id="PF06144"/>
    </source>
</evidence>
<dbReference type="EC" id="2.7.7.7" evidence="1"/>
<evidence type="ECO:0000256" key="4">
    <source>
        <dbReference type="ARBA" id="ARBA00022695"/>
    </source>
</evidence>
<protein>
    <recommendedName>
        <fullName evidence="2">DNA polymerase III subunit delta</fullName>
        <ecNumber evidence="1">2.7.7.7</ecNumber>
    </recommendedName>
</protein>
<dbReference type="InterPro" id="IPR010372">
    <property type="entry name" value="DNA_pol3_delta_N"/>
</dbReference>